<accession>A0A833RAN5</accession>
<keyword evidence="4" id="KW-0539">Nucleus</keyword>
<comment type="caution">
    <text evidence="9">The sequence shown here is derived from an EMBL/GenBank/DDBJ whole genome shotgun (WGS) entry which is preliminary data.</text>
</comment>
<feature type="domain" description="SWIRM" evidence="7">
    <location>
        <begin position="20"/>
        <end position="117"/>
    </location>
</feature>
<sequence>MSEGGEMAPNGGAEPSRELYTVPFSSSWFQWGEIHETEKRALPEFFEGVSTTKNPRVYKEYRDFIINKYREDTSKRLTFTEVRKALIGDVSLLQKLFSFLEKWGLINFSASVKPSQRQNQTVETKVLVEEGTPPGLRVILAPTQVVQQGKALGEKKLIGGENGLKLPPLTSYSDIYGEWDPRKGSLCGLCGEQCLDEHYKKMEDGLKICLKCLKSNNSDKEETTENKPAPAPVSVPSLAWTDSETLLLLEGVLKHGDDWDLIAQHVRTRNKNECIARLIQLPFGEHIVGLTNGKSVPRLPLAQSKPVEVELSKEPIENNGDVSELGRPSEEPPSKKSRVASYVSATESLIKQVALLSAVSGPHVTAAAADAAITELCNESFHAREAFDKSKSEVERKFTLSNQEPPSNLDAEGDQQKIVPEETETPSPSDESEKEFITTSFQIRAAVATAIGATAARAKLLADHEEREMELLMATIIEAQMRKIQYKMKHFSELEAMMDQEYDLLQQQKKSLVREWVDLLRQAFHTGVPRWKDNQCSPKAIDN</sequence>
<dbReference type="Pfam" id="PF16495">
    <property type="entry name" value="SWIRM-assoc_1"/>
    <property type="match status" value="1"/>
</dbReference>
<evidence type="ECO:0000313" key="10">
    <source>
        <dbReference type="Proteomes" id="UP000623129"/>
    </source>
</evidence>
<keyword evidence="3" id="KW-0804">Transcription</keyword>
<dbReference type="InterPro" id="IPR009057">
    <property type="entry name" value="Homeodomain-like_sf"/>
</dbReference>
<dbReference type="InterPro" id="IPR001005">
    <property type="entry name" value="SANT/Myb"/>
</dbReference>
<dbReference type="Pfam" id="PF04433">
    <property type="entry name" value="SWIRM"/>
    <property type="match status" value="1"/>
</dbReference>
<dbReference type="EMBL" id="SWLB01000006">
    <property type="protein sequence ID" value="KAF3338004.1"/>
    <property type="molecule type" value="Genomic_DNA"/>
</dbReference>
<evidence type="ECO:0000259" key="6">
    <source>
        <dbReference type="PROSITE" id="PS50090"/>
    </source>
</evidence>
<dbReference type="PANTHER" id="PTHR12802">
    <property type="entry name" value="SWI/SNF COMPLEX-RELATED"/>
    <property type="match status" value="1"/>
</dbReference>
<dbReference type="Proteomes" id="UP000623129">
    <property type="component" value="Unassembled WGS sequence"/>
</dbReference>
<dbReference type="PROSITE" id="PS50934">
    <property type="entry name" value="SWIRM"/>
    <property type="match status" value="1"/>
</dbReference>
<dbReference type="InterPro" id="IPR032451">
    <property type="entry name" value="SMARCC_C"/>
</dbReference>
<dbReference type="InterPro" id="IPR036388">
    <property type="entry name" value="WH-like_DNA-bd_sf"/>
</dbReference>
<evidence type="ECO:0000256" key="1">
    <source>
        <dbReference type="ARBA" id="ARBA00023015"/>
    </source>
</evidence>
<dbReference type="SMART" id="SM00717">
    <property type="entry name" value="SANT"/>
    <property type="match status" value="1"/>
</dbReference>
<evidence type="ECO:0000313" key="9">
    <source>
        <dbReference type="EMBL" id="KAF3338004.1"/>
    </source>
</evidence>
<keyword evidence="1" id="KW-0805">Transcription regulation</keyword>
<feature type="region of interest" description="Disordered" evidence="5">
    <location>
        <begin position="392"/>
        <end position="435"/>
    </location>
</feature>
<keyword evidence="2" id="KW-0238">DNA-binding</keyword>
<evidence type="ECO:0000259" key="7">
    <source>
        <dbReference type="PROSITE" id="PS50934"/>
    </source>
</evidence>
<protein>
    <submittedName>
        <fullName evidence="9">SWI/SNF complex subunit SWI3A isoform X2</fullName>
    </submittedName>
</protein>
<keyword evidence="10" id="KW-1185">Reference proteome</keyword>
<gene>
    <name evidence="9" type="ORF">FCM35_KLT18591</name>
</gene>
<feature type="domain" description="Myb-like" evidence="6">
    <location>
        <begin position="240"/>
        <end position="282"/>
    </location>
</feature>
<dbReference type="AlphaFoldDB" id="A0A833RAN5"/>
<evidence type="ECO:0000256" key="5">
    <source>
        <dbReference type="SAM" id="MobiDB-lite"/>
    </source>
</evidence>
<dbReference type="FunFam" id="1.10.10.10:FF:000020">
    <property type="entry name" value="SWI/SNF complex subunit SMARCC2 isoform c"/>
    <property type="match status" value="1"/>
</dbReference>
<dbReference type="InterPro" id="IPR017884">
    <property type="entry name" value="SANT_dom"/>
</dbReference>
<dbReference type="Gene3D" id="1.10.10.60">
    <property type="entry name" value="Homeodomain-like"/>
    <property type="match status" value="1"/>
</dbReference>
<feature type="domain" description="SANT" evidence="8">
    <location>
        <begin position="235"/>
        <end position="286"/>
    </location>
</feature>
<evidence type="ECO:0000256" key="4">
    <source>
        <dbReference type="ARBA" id="ARBA00023242"/>
    </source>
</evidence>
<evidence type="ECO:0000256" key="2">
    <source>
        <dbReference type="ARBA" id="ARBA00023125"/>
    </source>
</evidence>
<reference evidence="9" key="1">
    <citation type="submission" date="2020-01" db="EMBL/GenBank/DDBJ databases">
        <title>Genome sequence of Kobresia littledalei, the first chromosome-level genome in the family Cyperaceae.</title>
        <authorList>
            <person name="Qu G."/>
        </authorList>
    </citation>
    <scope>NUCLEOTIDE SEQUENCE</scope>
    <source>
        <strain evidence="9">C.B.Clarke</strain>
        <tissue evidence="9">Leaf</tissue>
    </source>
</reference>
<dbReference type="GO" id="GO:0003677">
    <property type="term" value="F:DNA binding"/>
    <property type="evidence" value="ECO:0007669"/>
    <property type="project" value="UniProtKB-KW"/>
</dbReference>
<evidence type="ECO:0000259" key="8">
    <source>
        <dbReference type="PROSITE" id="PS51293"/>
    </source>
</evidence>
<dbReference type="PANTHER" id="PTHR12802:SF140">
    <property type="entry name" value="SWI_SNF COMPLEX SUBUNIT SWI3A"/>
    <property type="match status" value="1"/>
</dbReference>
<organism evidence="9 10">
    <name type="scientific">Carex littledalei</name>
    <dbReference type="NCBI Taxonomy" id="544730"/>
    <lineage>
        <taxon>Eukaryota</taxon>
        <taxon>Viridiplantae</taxon>
        <taxon>Streptophyta</taxon>
        <taxon>Embryophyta</taxon>
        <taxon>Tracheophyta</taxon>
        <taxon>Spermatophyta</taxon>
        <taxon>Magnoliopsida</taxon>
        <taxon>Liliopsida</taxon>
        <taxon>Poales</taxon>
        <taxon>Cyperaceae</taxon>
        <taxon>Cyperoideae</taxon>
        <taxon>Cariceae</taxon>
        <taxon>Carex</taxon>
        <taxon>Carex subgen. Euthyceras</taxon>
    </lineage>
</organism>
<dbReference type="Gene3D" id="1.10.10.10">
    <property type="entry name" value="Winged helix-like DNA-binding domain superfamily/Winged helix DNA-binding domain"/>
    <property type="match status" value="1"/>
</dbReference>
<dbReference type="Pfam" id="PF00249">
    <property type="entry name" value="Myb_DNA-binding"/>
    <property type="match status" value="1"/>
</dbReference>
<evidence type="ECO:0000256" key="3">
    <source>
        <dbReference type="ARBA" id="ARBA00023163"/>
    </source>
</evidence>
<dbReference type="PROSITE" id="PS51293">
    <property type="entry name" value="SANT"/>
    <property type="match status" value="1"/>
</dbReference>
<dbReference type="GO" id="GO:0005634">
    <property type="term" value="C:nucleus"/>
    <property type="evidence" value="ECO:0007669"/>
    <property type="project" value="UniProtKB-ARBA"/>
</dbReference>
<dbReference type="InterPro" id="IPR007526">
    <property type="entry name" value="SWIRM"/>
</dbReference>
<proteinExistence type="predicted"/>
<dbReference type="PROSITE" id="PS50090">
    <property type="entry name" value="MYB_LIKE"/>
    <property type="match status" value="1"/>
</dbReference>
<name>A0A833RAN5_9POAL</name>
<dbReference type="CDD" id="cd00167">
    <property type="entry name" value="SANT"/>
    <property type="match status" value="1"/>
</dbReference>
<dbReference type="SUPFAM" id="SSF46689">
    <property type="entry name" value="Homeodomain-like"/>
    <property type="match status" value="2"/>
</dbReference>
<feature type="region of interest" description="Disordered" evidence="5">
    <location>
        <begin position="311"/>
        <end position="339"/>
    </location>
</feature>
<dbReference type="OrthoDB" id="118550at2759"/>